<feature type="chain" id="PRO_5006868416" evidence="1">
    <location>
        <begin position="19"/>
        <end position="91"/>
    </location>
</feature>
<keyword evidence="1" id="KW-0732">Signal</keyword>
<comment type="caution">
    <text evidence="2">The sequence shown here is derived from an EMBL/GenBank/DDBJ whole genome shotgun (WGS) entry which is preliminary data.</text>
</comment>
<evidence type="ECO:0000256" key="1">
    <source>
        <dbReference type="SAM" id="SignalP"/>
    </source>
</evidence>
<organism evidence="2 3">
    <name type="scientific">Trichinella nelsoni</name>
    <dbReference type="NCBI Taxonomy" id="6336"/>
    <lineage>
        <taxon>Eukaryota</taxon>
        <taxon>Metazoa</taxon>
        <taxon>Ecdysozoa</taxon>
        <taxon>Nematoda</taxon>
        <taxon>Enoplea</taxon>
        <taxon>Dorylaimia</taxon>
        <taxon>Trichinellida</taxon>
        <taxon>Trichinellidae</taxon>
        <taxon>Trichinella</taxon>
    </lineage>
</organism>
<evidence type="ECO:0000313" key="2">
    <source>
        <dbReference type="EMBL" id="KRX23320.1"/>
    </source>
</evidence>
<name>A0A0V0S9A2_9BILA</name>
<keyword evidence="3" id="KW-1185">Reference proteome</keyword>
<evidence type="ECO:0000313" key="3">
    <source>
        <dbReference type="Proteomes" id="UP000054630"/>
    </source>
</evidence>
<dbReference type="EMBL" id="JYDL01000025">
    <property type="protein sequence ID" value="KRX23320.1"/>
    <property type="molecule type" value="Genomic_DNA"/>
</dbReference>
<dbReference type="AlphaFoldDB" id="A0A0V0S9A2"/>
<protein>
    <submittedName>
        <fullName evidence="2">Uncharacterized protein</fullName>
    </submittedName>
</protein>
<gene>
    <name evidence="2" type="ORF">T07_13724</name>
</gene>
<accession>A0A0V0S9A2</accession>
<feature type="signal peptide" evidence="1">
    <location>
        <begin position="1"/>
        <end position="18"/>
    </location>
</feature>
<reference evidence="2 3" key="1">
    <citation type="submission" date="2015-01" db="EMBL/GenBank/DDBJ databases">
        <title>Evolution of Trichinella species and genotypes.</title>
        <authorList>
            <person name="Korhonen P.K."/>
            <person name="Edoardo P."/>
            <person name="Giuseppe L.R."/>
            <person name="Gasser R.B."/>
        </authorList>
    </citation>
    <scope>NUCLEOTIDE SEQUENCE [LARGE SCALE GENOMIC DNA]</scope>
    <source>
        <strain evidence="2">ISS37</strain>
    </source>
</reference>
<dbReference type="Proteomes" id="UP000054630">
    <property type="component" value="Unassembled WGS sequence"/>
</dbReference>
<sequence length="91" mass="10713">MGPTWLLWATLLFPFSFITVNFEKQFTSDNYEKQVLKTLLLKHLSQKKSPEENFLQLLLDKKLNMFSALGKAMKNMFFDGACFKHLRLVDH</sequence>
<proteinExistence type="predicted"/>